<organism evidence="2 3">
    <name type="scientific">Microbispora maris</name>
    <dbReference type="NCBI Taxonomy" id="3144104"/>
    <lineage>
        <taxon>Bacteria</taxon>
        <taxon>Bacillati</taxon>
        <taxon>Actinomycetota</taxon>
        <taxon>Actinomycetes</taxon>
        <taxon>Streptosporangiales</taxon>
        <taxon>Streptosporangiaceae</taxon>
        <taxon>Microbispora</taxon>
    </lineage>
</organism>
<dbReference type="Pfam" id="PF19760">
    <property type="entry name" value="DUF6247"/>
    <property type="match status" value="1"/>
</dbReference>
<dbReference type="RefSeq" id="WP_346231159.1">
    <property type="nucleotide sequence ID" value="NZ_JBDJAW010000112.1"/>
</dbReference>
<keyword evidence="3" id="KW-1185">Reference proteome</keyword>
<evidence type="ECO:0000313" key="2">
    <source>
        <dbReference type="EMBL" id="MEN3541336.1"/>
    </source>
</evidence>
<reference evidence="2 3" key="1">
    <citation type="submission" date="2024-05" db="EMBL/GenBank/DDBJ databases">
        <title>Microbispora sp.ZYX-F-249.</title>
        <authorList>
            <person name="Xie H."/>
        </authorList>
    </citation>
    <scope>NUCLEOTIDE SEQUENCE [LARGE SCALE GENOMIC DNA]</scope>
    <source>
        <strain evidence="2 3">ZYX-F-249</strain>
    </source>
</reference>
<evidence type="ECO:0000313" key="3">
    <source>
        <dbReference type="Proteomes" id="UP001447516"/>
    </source>
</evidence>
<comment type="caution">
    <text evidence="2">The sequence shown here is derived from an EMBL/GenBank/DDBJ whole genome shotgun (WGS) entry which is preliminary data.</text>
</comment>
<proteinExistence type="predicted"/>
<gene>
    <name evidence="2" type="ORF">AAH991_39945</name>
</gene>
<dbReference type="Proteomes" id="UP001447516">
    <property type="component" value="Unassembled WGS sequence"/>
</dbReference>
<evidence type="ECO:0000256" key="1">
    <source>
        <dbReference type="SAM" id="MobiDB-lite"/>
    </source>
</evidence>
<accession>A0ABV0B4J6</accession>
<sequence length="70" mass="7530">MKAVLDEVRGSLDLAPLNAFVHRWWISACDSARDPRGGGRCTAGPNRCWPEDDAPRASHGAKSSPLVEAT</sequence>
<feature type="region of interest" description="Disordered" evidence="1">
    <location>
        <begin position="33"/>
        <end position="70"/>
    </location>
</feature>
<dbReference type="EMBL" id="JBDJAW010000112">
    <property type="protein sequence ID" value="MEN3541336.1"/>
    <property type="molecule type" value="Genomic_DNA"/>
</dbReference>
<dbReference type="InterPro" id="IPR046214">
    <property type="entry name" value="DUF6247"/>
</dbReference>
<protein>
    <submittedName>
        <fullName evidence="2">DUF6247 family protein</fullName>
    </submittedName>
</protein>
<name>A0ABV0B4J6_9ACTN</name>